<dbReference type="Proteomes" id="UP000639973">
    <property type="component" value="Unassembled WGS sequence"/>
</dbReference>
<keyword evidence="4" id="KW-1185">Reference proteome</keyword>
<sequence length="295" mass="31088">MFTVLVGLLALSACSSSPPVTRDVLLDPQITKGGDLDGQGHPYVGLMIAQDKNGAPLFRCSGTLIDSTHYLTAGHCTDGAEHVEIWFDAGPIPVDAGYRAAILAGKTPAEACNIVRTDALADSGYPCVGQASGKAYTHPDFYSGPFYLNDLGMVVLDSAYATPGNQYGKLPQLNILDTLATNLGKNRVTFTTVGYGLQEAYPDPAAWKDVAIRQRMVAQPKLIRLNPVYMTLSNNSNTGGTCFGDSGGPNFIGDSNVVGGVTSFAINPTCAGTSGVYRVDRPDDLAWLATFGLTP</sequence>
<dbReference type="Gene3D" id="2.40.10.10">
    <property type="entry name" value="Trypsin-like serine proteases"/>
    <property type="match status" value="1"/>
</dbReference>
<reference evidence="4" key="1">
    <citation type="journal article" date="2019" name="Int. J. Syst. Evol. Microbiol.">
        <title>The Global Catalogue of Microorganisms (GCM) 10K type strain sequencing project: providing services to taxonomists for standard genome sequencing and annotation.</title>
        <authorList>
            <consortium name="The Broad Institute Genomics Platform"/>
            <consortium name="The Broad Institute Genome Sequencing Center for Infectious Disease"/>
            <person name="Wu L."/>
            <person name="Ma J."/>
        </authorList>
    </citation>
    <scope>NUCLEOTIDE SEQUENCE [LARGE SCALE GENOMIC DNA]</scope>
    <source>
        <strain evidence="4">JCM 15442</strain>
    </source>
</reference>
<keyword evidence="1" id="KW-1015">Disulfide bond</keyword>
<dbReference type="SMART" id="SM00020">
    <property type="entry name" value="Tryp_SPc"/>
    <property type="match status" value="1"/>
</dbReference>
<evidence type="ECO:0000259" key="2">
    <source>
        <dbReference type="PROSITE" id="PS50240"/>
    </source>
</evidence>
<dbReference type="InterPro" id="IPR009003">
    <property type="entry name" value="Peptidase_S1_PA"/>
</dbReference>
<dbReference type="InterPro" id="IPR043504">
    <property type="entry name" value="Peptidase_S1_PA_chymotrypsin"/>
</dbReference>
<feature type="domain" description="Peptidase S1" evidence="2">
    <location>
        <begin position="30"/>
        <end position="293"/>
    </location>
</feature>
<protein>
    <recommendedName>
        <fullName evidence="2">Peptidase S1 domain-containing protein</fullName>
    </recommendedName>
</protein>
<dbReference type="PANTHER" id="PTHR24276">
    <property type="entry name" value="POLYSERASE-RELATED"/>
    <property type="match status" value="1"/>
</dbReference>
<comment type="caution">
    <text evidence="3">The sequence shown here is derived from an EMBL/GenBank/DDBJ whole genome shotgun (WGS) entry which is preliminary data.</text>
</comment>
<dbReference type="SUPFAM" id="SSF50494">
    <property type="entry name" value="Trypsin-like serine proteases"/>
    <property type="match status" value="1"/>
</dbReference>
<evidence type="ECO:0000256" key="1">
    <source>
        <dbReference type="ARBA" id="ARBA00023157"/>
    </source>
</evidence>
<name>A0ABQ2GG99_9DEIO</name>
<dbReference type="PANTHER" id="PTHR24276:SF98">
    <property type="entry name" value="FI18310P1-RELATED"/>
    <property type="match status" value="1"/>
</dbReference>
<accession>A0ABQ2GG99</accession>
<dbReference type="EMBL" id="BMOL01000033">
    <property type="protein sequence ID" value="GGL94420.1"/>
    <property type="molecule type" value="Genomic_DNA"/>
</dbReference>
<dbReference type="PROSITE" id="PS00134">
    <property type="entry name" value="TRYPSIN_HIS"/>
    <property type="match status" value="1"/>
</dbReference>
<dbReference type="RefSeq" id="WP_229723757.1">
    <property type="nucleotide sequence ID" value="NZ_BMOL01000033.1"/>
</dbReference>
<dbReference type="InterPro" id="IPR018114">
    <property type="entry name" value="TRYPSIN_HIS"/>
</dbReference>
<dbReference type="Pfam" id="PF00089">
    <property type="entry name" value="Trypsin"/>
    <property type="match status" value="1"/>
</dbReference>
<proteinExistence type="predicted"/>
<evidence type="ECO:0000313" key="4">
    <source>
        <dbReference type="Proteomes" id="UP000639973"/>
    </source>
</evidence>
<evidence type="ECO:0000313" key="3">
    <source>
        <dbReference type="EMBL" id="GGL94420.1"/>
    </source>
</evidence>
<gene>
    <name evidence="3" type="ORF">GCM10010840_35530</name>
</gene>
<dbReference type="InterPro" id="IPR050430">
    <property type="entry name" value="Peptidase_S1"/>
</dbReference>
<dbReference type="PROSITE" id="PS50240">
    <property type="entry name" value="TRYPSIN_DOM"/>
    <property type="match status" value="1"/>
</dbReference>
<dbReference type="InterPro" id="IPR001254">
    <property type="entry name" value="Trypsin_dom"/>
</dbReference>
<organism evidence="3 4">
    <name type="scientific">Deinococcus aerolatus</name>
    <dbReference type="NCBI Taxonomy" id="522487"/>
    <lineage>
        <taxon>Bacteria</taxon>
        <taxon>Thermotogati</taxon>
        <taxon>Deinococcota</taxon>
        <taxon>Deinococci</taxon>
        <taxon>Deinococcales</taxon>
        <taxon>Deinococcaceae</taxon>
        <taxon>Deinococcus</taxon>
    </lineage>
</organism>